<dbReference type="Proteomes" id="UP001589867">
    <property type="component" value="Unassembled WGS sequence"/>
</dbReference>
<accession>A0ABV6MCA0</accession>
<dbReference type="EMBL" id="JBHLUH010000069">
    <property type="protein sequence ID" value="MFC0532327.1"/>
    <property type="molecule type" value="Genomic_DNA"/>
</dbReference>
<evidence type="ECO:0000313" key="2">
    <source>
        <dbReference type="Proteomes" id="UP001589867"/>
    </source>
</evidence>
<comment type="caution">
    <text evidence="1">The sequence shown here is derived from an EMBL/GenBank/DDBJ whole genome shotgun (WGS) entry which is preliminary data.</text>
</comment>
<name>A0ABV6MCA0_9ACTN</name>
<reference evidence="1 2" key="1">
    <citation type="submission" date="2024-09" db="EMBL/GenBank/DDBJ databases">
        <authorList>
            <person name="Sun Q."/>
            <person name="Mori K."/>
        </authorList>
    </citation>
    <scope>NUCLEOTIDE SEQUENCE [LARGE SCALE GENOMIC DNA]</scope>
    <source>
        <strain evidence="1 2">TBRC 3947</strain>
    </source>
</reference>
<protein>
    <submittedName>
        <fullName evidence="1">Uncharacterized protein</fullName>
    </submittedName>
</protein>
<dbReference type="RefSeq" id="WP_377258185.1">
    <property type="nucleotide sequence ID" value="NZ_JBHLUH010000069.1"/>
</dbReference>
<sequence>MVQLDPTWLDASAPWNVKARRAARHLTELRQEVDAFRSRRPFALTPEPTDTPGRLAYRLKFREPIPADLSAIVGDVLHNLRSALECVAYELAQRTRGAALTPTEERATTFPIRPTPESFEEFFTENKRRSTLFDARSRTALRRVQPFWLADQARELNIDLNDSVDRVAWDELTRLDALWNIDKHRRLTVTAWWPEIIYWGSNGESQRKAYRGDGTVADGSILLYVDGTDEGQGDELSYEFNLTLTDDPARHANPNAGQDVVQLLGSWHSRIVNWVFPTIYTALASAPTR</sequence>
<gene>
    <name evidence="1" type="ORF">ACFFIA_32235</name>
</gene>
<organism evidence="1 2">
    <name type="scientific">Phytohabitans kaempferiae</name>
    <dbReference type="NCBI Taxonomy" id="1620943"/>
    <lineage>
        <taxon>Bacteria</taxon>
        <taxon>Bacillati</taxon>
        <taxon>Actinomycetota</taxon>
        <taxon>Actinomycetes</taxon>
        <taxon>Micromonosporales</taxon>
        <taxon>Micromonosporaceae</taxon>
    </lineage>
</organism>
<keyword evidence="2" id="KW-1185">Reference proteome</keyword>
<proteinExistence type="predicted"/>
<evidence type="ECO:0000313" key="1">
    <source>
        <dbReference type="EMBL" id="MFC0532327.1"/>
    </source>
</evidence>